<evidence type="ECO:0000313" key="1">
    <source>
        <dbReference type="EMBL" id="AMS04123.1"/>
    </source>
</evidence>
<reference evidence="1 2" key="1">
    <citation type="submission" date="2016-02" db="EMBL/GenBank/DDBJ databases">
        <title>Complete Genome Sequence of Propionibacterium acidipropionici ATCC 55737.</title>
        <authorList>
            <person name="Luna Flores C.H."/>
            <person name="Nielsen L.K."/>
            <person name="Marcellin E."/>
        </authorList>
    </citation>
    <scope>NUCLEOTIDE SEQUENCE [LARGE SCALE GENOMIC DNA]</scope>
    <source>
        <strain evidence="1 2">ATCC 55737</strain>
    </source>
</reference>
<gene>
    <name evidence="1" type="ORF">AXH35_00125</name>
</gene>
<evidence type="ECO:0000313" key="2">
    <source>
        <dbReference type="Proteomes" id="UP000075221"/>
    </source>
</evidence>
<dbReference type="Proteomes" id="UP000075221">
    <property type="component" value="Chromosome"/>
</dbReference>
<proteinExistence type="predicted"/>
<accession>A0AAC9FBL1</accession>
<name>A0AAC9FBL1_9ACTN</name>
<sequence length="90" mass="9502">MYHHDTLTGDQARAQLALTTRINTALAVGLEVPCVGDWQHFDEENLDPALACAGCPVMTACRRYADTGAVRSGIIAGRLAGSVTDSRDAA</sequence>
<organism evidence="1 2">
    <name type="scientific">Acidipropionibacterium acidipropionici</name>
    <dbReference type="NCBI Taxonomy" id="1748"/>
    <lineage>
        <taxon>Bacteria</taxon>
        <taxon>Bacillati</taxon>
        <taxon>Actinomycetota</taxon>
        <taxon>Actinomycetes</taxon>
        <taxon>Propionibacteriales</taxon>
        <taxon>Propionibacteriaceae</taxon>
        <taxon>Acidipropionibacterium</taxon>
    </lineage>
</organism>
<dbReference type="EMBL" id="CP014352">
    <property type="protein sequence ID" value="AMS04123.1"/>
    <property type="molecule type" value="Genomic_DNA"/>
</dbReference>
<evidence type="ECO:0008006" key="3">
    <source>
        <dbReference type="Google" id="ProtNLM"/>
    </source>
</evidence>
<dbReference type="AlphaFoldDB" id="A0AAC9FBL1"/>
<protein>
    <recommendedName>
        <fullName evidence="3">4Fe-4S Wbl-type domain-containing protein</fullName>
    </recommendedName>
</protein>
<dbReference type="RefSeq" id="WP_062818716.1">
    <property type="nucleotide sequence ID" value="NZ_CP014352.1"/>
</dbReference>